<dbReference type="InterPro" id="IPR029066">
    <property type="entry name" value="PLP-binding_barrel"/>
</dbReference>
<feature type="modified residue" description="N6-(pyridoxal phosphate)lysine" evidence="2">
    <location>
        <position position="15"/>
    </location>
</feature>
<feature type="domain" description="Alanine racemase N-terminal" evidence="3">
    <location>
        <begin position="24"/>
        <end position="204"/>
    </location>
</feature>
<accession>A0A099T6I1</accession>
<gene>
    <name evidence="4" type="ORF">LI82_00635</name>
</gene>
<dbReference type="CDD" id="cd00635">
    <property type="entry name" value="PLPDE_III_YBL036c_like"/>
    <property type="match status" value="1"/>
</dbReference>
<dbReference type="PANTHER" id="PTHR10146">
    <property type="entry name" value="PROLINE SYNTHETASE CO-TRANSCRIBED BACTERIAL HOMOLOG PROTEIN"/>
    <property type="match status" value="1"/>
</dbReference>
<comment type="caution">
    <text evidence="4">The sequence shown here is derived from an EMBL/GenBank/DDBJ whole genome shotgun (WGS) entry which is preliminary data.</text>
</comment>
<comment type="similarity">
    <text evidence="2">Belongs to the pyridoxal phosphate-binding protein YggS/PROSC family.</text>
</comment>
<dbReference type="AlphaFoldDB" id="A0A099T6I1"/>
<evidence type="ECO:0000313" key="5">
    <source>
        <dbReference type="Proteomes" id="UP000029859"/>
    </source>
</evidence>
<dbReference type="Pfam" id="PF01168">
    <property type="entry name" value="Ala_racemase_N"/>
    <property type="match status" value="1"/>
</dbReference>
<sequence length="207" mass="23486">MLKELGRTKLVSVTKTIDPDRINESIKAGATIIGENRVQEFEDKCDEILPCERHLIGHLQTNKVKKAVQHFDVIQSVDSLKLIQDIDKKAKDIDKVQKVFLQINIGNEPQKFGFGSDEIGQVLTEIHSLKNVDVKGLMCIPPYVSPEQTRSYFKKMKALFDEMKQVDQDNIDIQELSMGMSNDYRIAIEEGATMVRVGSAIFGNRKY</sequence>
<dbReference type="InterPro" id="IPR001608">
    <property type="entry name" value="Ala_racemase_N"/>
</dbReference>
<name>A0A099T6I1_METMT</name>
<dbReference type="Gene3D" id="3.20.20.10">
    <property type="entry name" value="Alanine racemase"/>
    <property type="match status" value="1"/>
</dbReference>
<keyword evidence="5" id="KW-1185">Reference proteome</keyword>
<comment type="function">
    <text evidence="2">Pyridoxal 5'-phosphate (PLP)-binding protein, which is involved in PLP homeostasis.</text>
</comment>
<evidence type="ECO:0000259" key="3">
    <source>
        <dbReference type="Pfam" id="PF01168"/>
    </source>
</evidence>
<reference evidence="4 5" key="1">
    <citation type="submission" date="2014-09" db="EMBL/GenBank/DDBJ databases">
        <title>Draft genome sequence of an obligately methylotrophic methanogen, Methanococcoides methylutens, isolated from marine sediment.</title>
        <authorList>
            <person name="Guan Y."/>
            <person name="Ngugi D.K."/>
            <person name="Blom J."/>
            <person name="Ali S."/>
            <person name="Ferry J.G."/>
            <person name="Stingl U."/>
        </authorList>
    </citation>
    <scope>NUCLEOTIDE SEQUENCE [LARGE SCALE GENOMIC DNA]</scope>
    <source>
        <strain evidence="4 5">DSM 2657</strain>
    </source>
</reference>
<dbReference type="PIRSF" id="PIRSF004848">
    <property type="entry name" value="YBL036c_PLPDEIII"/>
    <property type="match status" value="1"/>
</dbReference>
<dbReference type="EMBL" id="JRHO01000002">
    <property type="protein sequence ID" value="KGK99753.1"/>
    <property type="molecule type" value="Genomic_DNA"/>
</dbReference>
<evidence type="ECO:0000313" key="4">
    <source>
        <dbReference type="EMBL" id="KGK99753.1"/>
    </source>
</evidence>
<protein>
    <recommendedName>
        <fullName evidence="2">Pyridoxal phosphate homeostasis protein</fullName>
        <shortName evidence="2">PLP homeostasis protein</shortName>
    </recommendedName>
</protein>
<dbReference type="Proteomes" id="UP000029859">
    <property type="component" value="Unassembled WGS sequence"/>
</dbReference>
<dbReference type="SUPFAM" id="SSF51419">
    <property type="entry name" value="PLP-binding barrel"/>
    <property type="match status" value="1"/>
</dbReference>
<proteinExistence type="inferred from homology"/>
<dbReference type="PANTHER" id="PTHR10146:SF14">
    <property type="entry name" value="PYRIDOXAL PHOSPHATE HOMEOSTASIS PROTEIN"/>
    <property type="match status" value="1"/>
</dbReference>
<keyword evidence="1 2" id="KW-0663">Pyridoxal phosphate</keyword>
<dbReference type="InterPro" id="IPR011078">
    <property type="entry name" value="PyrdxlP_homeostasis"/>
</dbReference>
<evidence type="ECO:0000256" key="1">
    <source>
        <dbReference type="ARBA" id="ARBA00022898"/>
    </source>
</evidence>
<dbReference type="GO" id="GO:0030170">
    <property type="term" value="F:pyridoxal phosphate binding"/>
    <property type="evidence" value="ECO:0007669"/>
    <property type="project" value="UniProtKB-UniRule"/>
</dbReference>
<organism evidence="4 5">
    <name type="scientific">Methanococcoides methylutens</name>
    <dbReference type="NCBI Taxonomy" id="2226"/>
    <lineage>
        <taxon>Archaea</taxon>
        <taxon>Methanobacteriati</taxon>
        <taxon>Methanobacteriota</taxon>
        <taxon>Stenosarchaea group</taxon>
        <taxon>Methanomicrobia</taxon>
        <taxon>Methanosarcinales</taxon>
        <taxon>Methanosarcinaceae</taxon>
        <taxon>Methanococcoides</taxon>
    </lineage>
</organism>
<dbReference type="FunFam" id="3.20.20.10:FF:000018">
    <property type="entry name" value="Pyridoxal phosphate homeostasis protein"/>
    <property type="match status" value="1"/>
</dbReference>
<dbReference type="NCBIfam" id="TIGR00044">
    <property type="entry name" value="YggS family pyridoxal phosphate-dependent enzyme"/>
    <property type="match status" value="1"/>
</dbReference>
<dbReference type="HAMAP" id="MF_02087">
    <property type="entry name" value="PLP_homeostasis"/>
    <property type="match status" value="1"/>
</dbReference>
<evidence type="ECO:0000256" key="2">
    <source>
        <dbReference type="HAMAP-Rule" id="MF_02087"/>
    </source>
</evidence>